<evidence type="ECO:0000313" key="8">
    <source>
        <dbReference type="EMBL" id="KAF2014451.1"/>
    </source>
</evidence>
<dbReference type="PANTHER" id="PTHR47660:SF8">
    <property type="entry name" value="TRANSCRIPTION FACTOR WITH C2H2 AND ZN(2)-CYS(6) DNA BINDING DOMAIN (EUROFUNG)"/>
    <property type="match status" value="1"/>
</dbReference>
<evidence type="ECO:0000256" key="1">
    <source>
        <dbReference type="ARBA" id="ARBA00022723"/>
    </source>
</evidence>
<sequence length="792" mass="89129">MKDLFDVKIAPLRSIAGICCYAIEQRMHKMAIKRGLPCSEMPPKQTNTASSRAAERPATPEIPEQQHLVPQAATPGQSPTSTAASYPDAQALLDLYSHGHDRSQDAPNIIQPVTGYQQDFIGVEPIQLPDLTMWMPEMNWLGEVDLFNNDFAFPIDQISSEQQDTSPESSVPANLSNGVSNPFRGQGDAKKRHAIFKRSPWFWVPDQNQHAFSENAITIDSRNVDIASSPHQPCSPTISIPDRLSLQARDRIFQLISRTAQNQVSVLSFPSADCLDKLINVGIAKRIETDAWIHPFSFDSSTARPEYLTALVAAGCVCFGIPSVSRTGLVFQEIVRVALNKLVELDNSVIRDLQYLQAFMIWLDIGVFCGFRRKMEIAESNLLPLVTGLRRAGKFDRVTYTQIVPSMDDSVGELQRKWRSWVEQESFKRLVYHLFEHDVNVALVKHRSPLMSYSEMLLPLPSARDLWLAPTAEIWRERFLSLGQSNEFISLRCLLKQETTLRRIPPSIDLQVARSAYLNGLGAQIWEYLQQGIILDEDGDASSQLWLQSRQQRLGRLLENTNVSLQNSSPISCVLYQFLQMYLHVNMDSVTRFAGKFGEEAANQAATHLKDWARTKQARKAVLYAGQVLRCAQAITPYQTRGSETLMIYHSVIVLWTYSMISRDLELSETIPSDNVPREGDQSSNDCTMIVINASRRSNQQVYDAFVEGGAGTPFLNLPTHQDHCQREEQWSTSDSQNSAATTQQLFDVRCPEHVMLMGVKTLEILHPGIDSENRPPLVRALCKLLKDLGNI</sequence>
<keyword evidence="3" id="KW-0805">Transcription regulation</keyword>
<keyword evidence="4" id="KW-0804">Transcription</keyword>
<keyword evidence="2" id="KW-0862">Zinc</keyword>
<proteinExistence type="predicted"/>
<dbReference type="Proteomes" id="UP000799778">
    <property type="component" value="Unassembled WGS sequence"/>
</dbReference>
<dbReference type="OrthoDB" id="40579at2759"/>
<keyword evidence="1" id="KW-0479">Metal-binding</keyword>
<keyword evidence="9" id="KW-1185">Reference proteome</keyword>
<organism evidence="8 9">
    <name type="scientific">Aaosphaeria arxii CBS 175.79</name>
    <dbReference type="NCBI Taxonomy" id="1450172"/>
    <lineage>
        <taxon>Eukaryota</taxon>
        <taxon>Fungi</taxon>
        <taxon>Dikarya</taxon>
        <taxon>Ascomycota</taxon>
        <taxon>Pezizomycotina</taxon>
        <taxon>Dothideomycetes</taxon>
        <taxon>Pleosporomycetidae</taxon>
        <taxon>Pleosporales</taxon>
        <taxon>Pleosporales incertae sedis</taxon>
        <taxon>Aaosphaeria</taxon>
    </lineage>
</organism>
<gene>
    <name evidence="8" type="ORF">BU24DRAFT_481913</name>
</gene>
<dbReference type="PANTHER" id="PTHR47660">
    <property type="entry name" value="TRANSCRIPTION FACTOR WITH C2H2 AND ZN(2)-CYS(6) DNA BINDING DOMAIN (EUROFUNG)-RELATED-RELATED"/>
    <property type="match status" value="1"/>
</dbReference>
<dbReference type="AlphaFoldDB" id="A0A6A5XNV8"/>
<evidence type="ECO:0000256" key="5">
    <source>
        <dbReference type="ARBA" id="ARBA00023242"/>
    </source>
</evidence>
<feature type="compositionally biased region" description="Polar residues" evidence="6">
    <location>
        <begin position="160"/>
        <end position="180"/>
    </location>
</feature>
<evidence type="ECO:0000259" key="7">
    <source>
        <dbReference type="Pfam" id="PF04082"/>
    </source>
</evidence>
<evidence type="ECO:0000256" key="4">
    <source>
        <dbReference type="ARBA" id="ARBA00023163"/>
    </source>
</evidence>
<feature type="region of interest" description="Disordered" evidence="6">
    <location>
        <begin position="160"/>
        <end position="187"/>
    </location>
</feature>
<dbReference type="GO" id="GO:0008270">
    <property type="term" value="F:zinc ion binding"/>
    <property type="evidence" value="ECO:0007669"/>
    <property type="project" value="InterPro"/>
</dbReference>
<dbReference type="GeneID" id="54290611"/>
<evidence type="ECO:0000256" key="2">
    <source>
        <dbReference type="ARBA" id="ARBA00022833"/>
    </source>
</evidence>
<dbReference type="Pfam" id="PF04082">
    <property type="entry name" value="Fungal_trans"/>
    <property type="match status" value="1"/>
</dbReference>
<dbReference type="RefSeq" id="XP_033382790.1">
    <property type="nucleotide sequence ID" value="XM_033533214.1"/>
</dbReference>
<dbReference type="EMBL" id="ML978070">
    <property type="protein sequence ID" value="KAF2014451.1"/>
    <property type="molecule type" value="Genomic_DNA"/>
</dbReference>
<dbReference type="GO" id="GO:0006351">
    <property type="term" value="P:DNA-templated transcription"/>
    <property type="evidence" value="ECO:0007669"/>
    <property type="project" value="InterPro"/>
</dbReference>
<evidence type="ECO:0000313" key="9">
    <source>
        <dbReference type="Proteomes" id="UP000799778"/>
    </source>
</evidence>
<dbReference type="InterPro" id="IPR007219">
    <property type="entry name" value="XnlR_reg_dom"/>
</dbReference>
<protein>
    <recommendedName>
        <fullName evidence="7">Xylanolytic transcriptional activator regulatory domain-containing protein</fullName>
    </recommendedName>
</protein>
<evidence type="ECO:0000256" key="6">
    <source>
        <dbReference type="SAM" id="MobiDB-lite"/>
    </source>
</evidence>
<accession>A0A6A5XNV8</accession>
<feature type="domain" description="Xylanolytic transcriptional activator regulatory" evidence="7">
    <location>
        <begin position="345"/>
        <end position="479"/>
    </location>
</feature>
<feature type="compositionally biased region" description="Polar residues" evidence="6">
    <location>
        <begin position="74"/>
        <end position="84"/>
    </location>
</feature>
<name>A0A6A5XNV8_9PLEO</name>
<feature type="region of interest" description="Disordered" evidence="6">
    <location>
        <begin position="36"/>
        <end position="84"/>
    </location>
</feature>
<reference evidence="8" key="1">
    <citation type="journal article" date="2020" name="Stud. Mycol.">
        <title>101 Dothideomycetes genomes: a test case for predicting lifestyles and emergence of pathogens.</title>
        <authorList>
            <person name="Haridas S."/>
            <person name="Albert R."/>
            <person name="Binder M."/>
            <person name="Bloem J."/>
            <person name="Labutti K."/>
            <person name="Salamov A."/>
            <person name="Andreopoulos B."/>
            <person name="Baker S."/>
            <person name="Barry K."/>
            <person name="Bills G."/>
            <person name="Bluhm B."/>
            <person name="Cannon C."/>
            <person name="Castanera R."/>
            <person name="Culley D."/>
            <person name="Daum C."/>
            <person name="Ezra D."/>
            <person name="Gonzalez J."/>
            <person name="Henrissat B."/>
            <person name="Kuo A."/>
            <person name="Liang C."/>
            <person name="Lipzen A."/>
            <person name="Lutzoni F."/>
            <person name="Magnuson J."/>
            <person name="Mondo S."/>
            <person name="Nolan M."/>
            <person name="Ohm R."/>
            <person name="Pangilinan J."/>
            <person name="Park H.-J."/>
            <person name="Ramirez L."/>
            <person name="Alfaro M."/>
            <person name="Sun H."/>
            <person name="Tritt A."/>
            <person name="Yoshinaga Y."/>
            <person name="Zwiers L.-H."/>
            <person name="Turgeon B."/>
            <person name="Goodwin S."/>
            <person name="Spatafora J."/>
            <person name="Crous P."/>
            <person name="Grigoriev I."/>
        </authorList>
    </citation>
    <scope>NUCLEOTIDE SEQUENCE</scope>
    <source>
        <strain evidence="8">CBS 175.79</strain>
    </source>
</reference>
<keyword evidence="5" id="KW-0539">Nucleus</keyword>
<dbReference type="GO" id="GO:0003677">
    <property type="term" value="F:DNA binding"/>
    <property type="evidence" value="ECO:0007669"/>
    <property type="project" value="InterPro"/>
</dbReference>
<evidence type="ECO:0000256" key="3">
    <source>
        <dbReference type="ARBA" id="ARBA00023015"/>
    </source>
</evidence>